<dbReference type="AlphaFoldDB" id="A0A3N7F706"/>
<dbReference type="EMBL" id="CM009296">
    <property type="protein sequence ID" value="RQO92736.1"/>
    <property type="molecule type" value="Genomic_DNA"/>
</dbReference>
<keyword evidence="2" id="KW-1185">Reference proteome</keyword>
<accession>A0A3N7F706</accession>
<evidence type="ECO:0000313" key="1">
    <source>
        <dbReference type="EMBL" id="RQO92736.1"/>
    </source>
</evidence>
<proteinExistence type="predicted"/>
<reference evidence="1 2" key="1">
    <citation type="journal article" date="2006" name="Science">
        <title>The genome of black cottonwood, Populus trichocarpa (Torr. &amp; Gray).</title>
        <authorList>
            <person name="Tuskan G.A."/>
            <person name="Difazio S."/>
            <person name="Jansson S."/>
            <person name="Bohlmann J."/>
            <person name="Grigoriev I."/>
            <person name="Hellsten U."/>
            <person name="Putnam N."/>
            <person name="Ralph S."/>
            <person name="Rombauts S."/>
            <person name="Salamov A."/>
            <person name="Schein J."/>
            <person name="Sterck L."/>
            <person name="Aerts A."/>
            <person name="Bhalerao R.R."/>
            <person name="Bhalerao R.P."/>
            <person name="Blaudez D."/>
            <person name="Boerjan W."/>
            <person name="Brun A."/>
            <person name="Brunner A."/>
            <person name="Busov V."/>
            <person name="Campbell M."/>
            <person name="Carlson J."/>
            <person name="Chalot M."/>
            <person name="Chapman J."/>
            <person name="Chen G.L."/>
            <person name="Cooper D."/>
            <person name="Coutinho P.M."/>
            <person name="Couturier J."/>
            <person name="Covert S."/>
            <person name="Cronk Q."/>
            <person name="Cunningham R."/>
            <person name="Davis J."/>
            <person name="Degroeve S."/>
            <person name="Dejardin A."/>
            <person name="Depamphilis C."/>
            <person name="Detter J."/>
            <person name="Dirks B."/>
            <person name="Dubchak I."/>
            <person name="Duplessis S."/>
            <person name="Ehlting J."/>
            <person name="Ellis B."/>
            <person name="Gendler K."/>
            <person name="Goodstein D."/>
            <person name="Gribskov M."/>
            <person name="Grimwood J."/>
            <person name="Groover A."/>
            <person name="Gunter L."/>
            <person name="Hamberger B."/>
            <person name="Heinze B."/>
            <person name="Helariutta Y."/>
            <person name="Henrissat B."/>
            <person name="Holligan D."/>
            <person name="Holt R."/>
            <person name="Huang W."/>
            <person name="Islam-Faridi N."/>
            <person name="Jones S."/>
            <person name="Jones-Rhoades M."/>
            <person name="Jorgensen R."/>
            <person name="Joshi C."/>
            <person name="Kangasjarvi J."/>
            <person name="Karlsson J."/>
            <person name="Kelleher C."/>
            <person name="Kirkpatrick R."/>
            <person name="Kirst M."/>
            <person name="Kohler A."/>
            <person name="Kalluri U."/>
            <person name="Larimer F."/>
            <person name="Leebens-Mack J."/>
            <person name="Leple J.C."/>
            <person name="Locascio P."/>
            <person name="Lou Y."/>
            <person name="Lucas S."/>
            <person name="Martin F."/>
            <person name="Montanini B."/>
            <person name="Napoli C."/>
            <person name="Nelson D.R."/>
            <person name="Nelson C."/>
            <person name="Nieminen K."/>
            <person name="Nilsson O."/>
            <person name="Pereda V."/>
            <person name="Peter G."/>
            <person name="Philippe R."/>
            <person name="Pilate G."/>
            <person name="Poliakov A."/>
            <person name="Razumovskaya J."/>
            <person name="Richardson P."/>
            <person name="Rinaldi C."/>
            <person name="Ritland K."/>
            <person name="Rouze P."/>
            <person name="Ryaboy D."/>
            <person name="Schmutz J."/>
            <person name="Schrader J."/>
            <person name="Segerman B."/>
            <person name="Shin H."/>
            <person name="Siddiqui A."/>
            <person name="Sterky F."/>
            <person name="Terry A."/>
            <person name="Tsai C.J."/>
            <person name="Uberbacher E."/>
            <person name="Unneberg P."/>
            <person name="Vahala J."/>
            <person name="Wall K."/>
            <person name="Wessler S."/>
            <person name="Yang G."/>
            <person name="Yin T."/>
            <person name="Douglas C."/>
            <person name="Marra M."/>
            <person name="Sandberg G."/>
            <person name="Van de Peer Y."/>
            <person name="Rokhsar D."/>
        </authorList>
    </citation>
    <scope>NUCLEOTIDE SEQUENCE [LARGE SCALE GENOMIC DNA]</scope>
    <source>
        <strain evidence="2">cv. Nisqually</strain>
    </source>
</reference>
<gene>
    <name evidence="1" type="ORF">POPTR_007G089350</name>
</gene>
<dbReference type="InParanoid" id="A0A3N7F706"/>
<sequence>MVLPRVRSDHYPVLVVLQEQDRTLQGMNRPFCFEAAWFGHDNFTSFIQENWKHGADLPHALEVMTAQLKRWNKDVFGNIFMRKERVLAGLGGVQQALAVKGNSYLNRLENQLLTEYHQILRQEEVHWYQKSRCQWITFGDRNTSYFHIKTIIRRQIKKKLEH</sequence>
<name>A0A3N7F706_POPTR</name>
<protein>
    <submittedName>
        <fullName evidence="1">Uncharacterized protein</fullName>
    </submittedName>
</protein>
<evidence type="ECO:0000313" key="2">
    <source>
        <dbReference type="Proteomes" id="UP000006729"/>
    </source>
</evidence>
<organism evidence="1 2">
    <name type="scientific">Populus trichocarpa</name>
    <name type="common">Western balsam poplar</name>
    <name type="synonym">Populus balsamifera subsp. trichocarpa</name>
    <dbReference type="NCBI Taxonomy" id="3694"/>
    <lineage>
        <taxon>Eukaryota</taxon>
        <taxon>Viridiplantae</taxon>
        <taxon>Streptophyta</taxon>
        <taxon>Embryophyta</taxon>
        <taxon>Tracheophyta</taxon>
        <taxon>Spermatophyta</taxon>
        <taxon>Magnoliopsida</taxon>
        <taxon>eudicotyledons</taxon>
        <taxon>Gunneridae</taxon>
        <taxon>Pentapetalae</taxon>
        <taxon>rosids</taxon>
        <taxon>fabids</taxon>
        <taxon>Malpighiales</taxon>
        <taxon>Salicaceae</taxon>
        <taxon>Saliceae</taxon>
        <taxon>Populus</taxon>
    </lineage>
</organism>
<dbReference type="Proteomes" id="UP000006729">
    <property type="component" value="Chromosome 7"/>
</dbReference>